<gene>
    <name evidence="7" type="ORF">L9059_00680</name>
</gene>
<dbReference type="Proteomes" id="UP001299876">
    <property type="component" value="Unassembled WGS sequence"/>
</dbReference>
<reference evidence="7 8" key="1">
    <citation type="submission" date="2022-02" db="EMBL/GenBank/DDBJ databases">
        <title>Comparative genomics of the first Antarctic Pseudomonas spp. capable of biotransforming 2,4,6-Trinitrotoluene.</title>
        <authorList>
            <person name="Cabrera M.A."/>
            <person name="Marquez S.L."/>
            <person name="Perez-Donoso J.M."/>
        </authorList>
    </citation>
    <scope>NUCLEOTIDE SEQUENCE [LARGE SCALE GENOMIC DNA]</scope>
    <source>
        <strain evidence="7 8">TNT19</strain>
    </source>
</reference>
<proteinExistence type="predicted"/>
<keyword evidence="8" id="KW-1185">Reference proteome</keyword>
<dbReference type="Gene3D" id="3.40.50.300">
    <property type="entry name" value="P-loop containing nucleotide triphosphate hydrolases"/>
    <property type="match status" value="2"/>
</dbReference>
<organism evidence="7 8">
    <name type="scientific">Pseudomonas violetae</name>
    <dbReference type="NCBI Taxonomy" id="2915813"/>
    <lineage>
        <taxon>Bacteria</taxon>
        <taxon>Pseudomonadati</taxon>
        <taxon>Pseudomonadota</taxon>
        <taxon>Gammaproteobacteria</taxon>
        <taxon>Pseudomonadales</taxon>
        <taxon>Pseudomonadaceae</taxon>
        <taxon>Pseudomonas</taxon>
    </lineage>
</organism>
<evidence type="ECO:0000256" key="4">
    <source>
        <dbReference type="ARBA" id="ARBA00022840"/>
    </source>
</evidence>
<comment type="caution">
    <text evidence="7">The sequence shown here is derived from an EMBL/GenBank/DDBJ whole genome shotgun (WGS) entry which is preliminary data.</text>
</comment>
<dbReference type="PANTHER" id="PTHR11070">
    <property type="entry name" value="UVRD / RECB / PCRA DNA HELICASE FAMILY MEMBER"/>
    <property type="match status" value="1"/>
</dbReference>
<sequence>MNHPAEPPFDLDQLPTPQRLVAQALILGLDYLGARHPASWEHGRVAGLAASSLEPSSPGANKQAAKLTFGYPEVAHHRPAKEQVMFSAERLALTAEIRAAMRDDCAEGLPKGAQPTAEQWKAILSGSPTTLVTGGAGTGKTKTLLMRCVLLHRYLGVPINQIRILTFSREARMELASDLRALFAVFDVTLTSSDSLMIVKTARSTLLEQVHALPDLARAIPLEAFSGTDGDVASLPDGRPFEPGLNARQRDEMTKCLNQLYRSNKVFAEIYQELWASALRLPRLEVDAPEVVKRAPLGWKQSEVDTELCDSVEGLWRKAKAWPVDGITVGRRAFTLRGRTYSTHGYIPHLKAHVVLGFDRSEGRNLARNPTARMELYKEVAIKKSLFQAYFPECVIHLDSYEEATDLAAALKALGTTAPSFRYAPKGDDGQQPIIDSFNITASLLDALGLEVASVAGRMNFLPDDTDALYFEALDMYWQALERQLLSLPSPVIPFGRLFTLFSDQHPDNLRHLPSDVIGQCRHVLIDGAEDQTVPVAGWLRAVLYELRRRDANQPVTAGLLSTVTLAGDISQWIYGSFGTSPRMITEFDELFPSTVPATRSVLTECFRSSQQIVDAGHNLVRNLTTGAIRVTKSVRRVEAGEALPVQMYGDDPGKLKLLCEEAAKRGFKMLILINGPQDTQWVDGAVGDLIRQDRAGGGRKIRVRSYHKAKALEADVVVMVGDPSAGQSSWHRNQLFKLAGFSSGGDSTPGDTVQHGEALRLAYVAVSRTLVACHWFMTGSEEGTRTASALVTLLPGLFEDRR</sequence>
<keyword evidence="2 5" id="KW-0378">Hydrolase</keyword>
<evidence type="ECO:0000256" key="2">
    <source>
        <dbReference type="ARBA" id="ARBA00022801"/>
    </source>
</evidence>
<feature type="domain" description="UvrD-like helicase ATP-binding" evidence="6">
    <location>
        <begin position="113"/>
        <end position="610"/>
    </location>
</feature>
<evidence type="ECO:0000256" key="5">
    <source>
        <dbReference type="PROSITE-ProRule" id="PRU00560"/>
    </source>
</evidence>
<accession>A0ABT0ESX6</accession>
<evidence type="ECO:0000259" key="6">
    <source>
        <dbReference type="PROSITE" id="PS51198"/>
    </source>
</evidence>
<dbReference type="SUPFAM" id="SSF52540">
    <property type="entry name" value="P-loop containing nucleoside triphosphate hydrolases"/>
    <property type="match status" value="1"/>
</dbReference>
<evidence type="ECO:0000313" key="7">
    <source>
        <dbReference type="EMBL" id="MCK1788729.1"/>
    </source>
</evidence>
<name>A0ABT0ESX6_9PSED</name>
<dbReference type="InterPro" id="IPR000212">
    <property type="entry name" value="DNA_helicase_UvrD/REP"/>
</dbReference>
<evidence type="ECO:0000313" key="8">
    <source>
        <dbReference type="Proteomes" id="UP001299876"/>
    </source>
</evidence>
<dbReference type="InterPro" id="IPR014016">
    <property type="entry name" value="UvrD-like_ATP-bd"/>
</dbReference>
<dbReference type="InterPro" id="IPR027417">
    <property type="entry name" value="P-loop_NTPase"/>
</dbReference>
<dbReference type="PROSITE" id="PS51198">
    <property type="entry name" value="UVRD_HELICASE_ATP_BIND"/>
    <property type="match status" value="1"/>
</dbReference>
<dbReference type="RefSeq" id="WP_247285774.1">
    <property type="nucleotide sequence ID" value="NZ_JAKNRW010000001.1"/>
</dbReference>
<feature type="binding site" evidence="5">
    <location>
        <begin position="134"/>
        <end position="141"/>
    </location>
    <ligand>
        <name>ATP</name>
        <dbReference type="ChEBI" id="CHEBI:30616"/>
    </ligand>
</feature>
<protein>
    <submittedName>
        <fullName evidence="7">AAA family ATPase</fullName>
    </submittedName>
</protein>
<keyword evidence="3 5" id="KW-0347">Helicase</keyword>
<keyword evidence="1 5" id="KW-0547">Nucleotide-binding</keyword>
<keyword evidence="4 5" id="KW-0067">ATP-binding</keyword>
<evidence type="ECO:0000256" key="3">
    <source>
        <dbReference type="ARBA" id="ARBA00022806"/>
    </source>
</evidence>
<dbReference type="EMBL" id="JAKNRW010000001">
    <property type="protein sequence ID" value="MCK1788729.1"/>
    <property type="molecule type" value="Genomic_DNA"/>
</dbReference>
<dbReference type="Pfam" id="PF00580">
    <property type="entry name" value="UvrD-helicase"/>
    <property type="match status" value="1"/>
</dbReference>
<evidence type="ECO:0000256" key="1">
    <source>
        <dbReference type="ARBA" id="ARBA00022741"/>
    </source>
</evidence>